<dbReference type="EMBL" id="SJZJ01000037">
    <property type="protein sequence ID" value="TCJ21239.1"/>
    <property type="molecule type" value="Genomic_DNA"/>
</dbReference>
<dbReference type="OrthoDB" id="529907at2"/>
<dbReference type="PROSITE" id="PS51186">
    <property type="entry name" value="GNAT"/>
    <property type="match status" value="1"/>
</dbReference>
<dbReference type="CDD" id="cd04301">
    <property type="entry name" value="NAT_SF"/>
    <property type="match status" value="1"/>
</dbReference>
<dbReference type="GO" id="GO:0016747">
    <property type="term" value="F:acyltransferase activity, transferring groups other than amino-acyl groups"/>
    <property type="evidence" value="ECO:0007669"/>
    <property type="project" value="InterPro"/>
</dbReference>
<evidence type="ECO:0000313" key="6">
    <source>
        <dbReference type="Proteomes" id="UP000295453"/>
    </source>
</evidence>
<keyword evidence="1 5" id="KW-0808">Transferase</keyword>
<evidence type="ECO:0000259" key="4">
    <source>
        <dbReference type="PROSITE" id="PS51186"/>
    </source>
</evidence>
<protein>
    <submittedName>
        <fullName evidence="5">GNAT family N-acetyltransferase</fullName>
    </submittedName>
</protein>
<dbReference type="AlphaFoldDB" id="A0A4R1BTM4"/>
<feature type="domain" description="N-acetyltransferase" evidence="4">
    <location>
        <begin position="37"/>
        <end position="184"/>
    </location>
</feature>
<proteinExistence type="predicted"/>
<dbReference type="InterPro" id="IPR016181">
    <property type="entry name" value="Acyl_CoA_acyltransferase"/>
</dbReference>
<evidence type="ECO:0000256" key="3">
    <source>
        <dbReference type="SAM" id="MobiDB-lite"/>
    </source>
</evidence>
<dbReference type="InterPro" id="IPR000182">
    <property type="entry name" value="GNAT_dom"/>
</dbReference>
<dbReference type="SUPFAM" id="SSF55729">
    <property type="entry name" value="Acyl-CoA N-acyltransferases (Nat)"/>
    <property type="match status" value="1"/>
</dbReference>
<accession>A0A4R1BTM4</accession>
<reference evidence="5 6" key="1">
    <citation type="submission" date="2019-03" db="EMBL/GenBank/DDBJ databases">
        <authorList>
            <person name="Kim M.K.M."/>
        </authorList>
    </citation>
    <scope>NUCLEOTIDE SEQUENCE [LARGE SCALE GENOMIC DNA]</scope>
    <source>
        <strain evidence="5 6">18JY15-6</strain>
    </source>
</reference>
<dbReference type="Gene3D" id="3.40.630.30">
    <property type="match status" value="1"/>
</dbReference>
<evidence type="ECO:0000256" key="2">
    <source>
        <dbReference type="ARBA" id="ARBA00023315"/>
    </source>
</evidence>
<keyword evidence="6" id="KW-1185">Reference proteome</keyword>
<name>A0A4R1BTM4_9ACTN</name>
<dbReference type="PANTHER" id="PTHR43877">
    <property type="entry name" value="AMINOALKYLPHOSPHONATE N-ACETYLTRANSFERASE-RELATED-RELATED"/>
    <property type="match status" value="1"/>
</dbReference>
<organism evidence="5 6">
    <name type="scientific">Nocardioides jejuensis</name>
    <dbReference type="NCBI Taxonomy" id="2502782"/>
    <lineage>
        <taxon>Bacteria</taxon>
        <taxon>Bacillati</taxon>
        <taxon>Actinomycetota</taxon>
        <taxon>Actinomycetes</taxon>
        <taxon>Propionibacteriales</taxon>
        <taxon>Nocardioidaceae</taxon>
        <taxon>Nocardioides</taxon>
    </lineage>
</organism>
<evidence type="ECO:0000256" key="1">
    <source>
        <dbReference type="ARBA" id="ARBA00022679"/>
    </source>
</evidence>
<comment type="caution">
    <text evidence="5">The sequence shown here is derived from an EMBL/GenBank/DDBJ whole genome shotgun (WGS) entry which is preliminary data.</text>
</comment>
<dbReference type="Proteomes" id="UP000295453">
    <property type="component" value="Unassembled WGS sequence"/>
</dbReference>
<gene>
    <name evidence="5" type="ORF">EPD65_15485</name>
</gene>
<keyword evidence="2" id="KW-0012">Acyltransferase</keyword>
<dbReference type="InterPro" id="IPR050832">
    <property type="entry name" value="Bact_Acetyltransf"/>
</dbReference>
<dbReference type="Pfam" id="PF00583">
    <property type="entry name" value="Acetyltransf_1"/>
    <property type="match status" value="1"/>
</dbReference>
<sequence length="191" mass="19815">MAGSAGPLRHGRGARPGAALPASSRRGGRCAGVEAGRVIRPATVDDAAAIADLEQVLFPGEGWSAVQVADELTGYGRRGWVAGDAGPLPGIAGYVIMRTVGDVSDLQRIGVAVTEQRAGLASRLLAAAFDGVREEGAERVLLEVAEDNAAARAFYAREGFVEIDRRPKYYRQSVDALVLELGLATGTAAGD</sequence>
<feature type="region of interest" description="Disordered" evidence="3">
    <location>
        <begin position="1"/>
        <end position="28"/>
    </location>
</feature>
<feature type="compositionally biased region" description="Low complexity" evidence="3">
    <location>
        <begin position="15"/>
        <end position="25"/>
    </location>
</feature>
<evidence type="ECO:0000313" key="5">
    <source>
        <dbReference type="EMBL" id="TCJ21239.1"/>
    </source>
</evidence>